<feature type="transmembrane region" description="Helical" evidence="2">
    <location>
        <begin position="35"/>
        <end position="56"/>
    </location>
</feature>
<keyword evidence="4" id="KW-1185">Reference proteome</keyword>
<accession>D6RMU2</accession>
<proteinExistence type="predicted"/>
<evidence type="ECO:0000313" key="4">
    <source>
        <dbReference type="Proteomes" id="UP000001861"/>
    </source>
</evidence>
<keyword evidence="2" id="KW-1133">Transmembrane helix</keyword>
<dbReference type="VEuPathDB" id="FungiDB:CC1G_14579"/>
<dbReference type="RefSeq" id="XP_002911147.1">
    <property type="nucleotide sequence ID" value="XM_002911101.1"/>
</dbReference>
<feature type="region of interest" description="Disordered" evidence="1">
    <location>
        <begin position="1"/>
        <end position="28"/>
    </location>
</feature>
<dbReference type="GeneID" id="9378956"/>
<evidence type="ECO:0000256" key="1">
    <source>
        <dbReference type="SAM" id="MobiDB-lite"/>
    </source>
</evidence>
<organism evidence="3 4">
    <name type="scientific">Coprinopsis cinerea (strain Okayama-7 / 130 / ATCC MYA-4618 / FGSC 9003)</name>
    <name type="common">Inky cap fungus</name>
    <name type="synonym">Hormographiella aspergillata</name>
    <dbReference type="NCBI Taxonomy" id="240176"/>
    <lineage>
        <taxon>Eukaryota</taxon>
        <taxon>Fungi</taxon>
        <taxon>Dikarya</taxon>
        <taxon>Basidiomycota</taxon>
        <taxon>Agaricomycotina</taxon>
        <taxon>Agaricomycetes</taxon>
        <taxon>Agaricomycetidae</taxon>
        <taxon>Agaricales</taxon>
        <taxon>Agaricineae</taxon>
        <taxon>Psathyrellaceae</taxon>
        <taxon>Coprinopsis</taxon>
    </lineage>
</organism>
<evidence type="ECO:0000313" key="3">
    <source>
        <dbReference type="EMBL" id="EFI27653.1"/>
    </source>
</evidence>
<dbReference type="OrthoDB" id="3232130at2759"/>
<dbReference type="AlphaFoldDB" id="D6RMU2"/>
<dbReference type="eggNOG" id="ENOG502RB6B">
    <property type="taxonomic scope" value="Eukaryota"/>
</dbReference>
<keyword evidence="2" id="KW-0812">Transmembrane</keyword>
<sequence>MATMETKMNTDIPYTPDAEPQRQPSELPARQRYPASLHFAFVAGILLPLTVLPWVLSKRHTASLRARLKESEKQFKDVHLDWRTALLELDMIRTQQTRLVDEVRLLKQELAAAKAQSASMHTEVLAAQRPLKEEARRAREEIGDLRTKQTASLQEVGQSLGSVAGFMQEMELHLGLERRRGDHRGIEQLRKTAVRLQEQAGDSSIASRQQR</sequence>
<dbReference type="OMA" id="IRQFAYK"/>
<evidence type="ECO:0000256" key="2">
    <source>
        <dbReference type="SAM" id="Phobius"/>
    </source>
</evidence>
<dbReference type="HOGENOM" id="CLU_099528_0_0_1"/>
<keyword evidence="2" id="KW-0472">Membrane</keyword>
<dbReference type="InParanoid" id="D6RMU2"/>
<protein>
    <submittedName>
        <fullName evidence="3">Uncharacterized protein</fullName>
    </submittedName>
</protein>
<dbReference type="EMBL" id="AACS02000005">
    <property type="protein sequence ID" value="EFI27653.1"/>
    <property type="molecule type" value="Genomic_DNA"/>
</dbReference>
<gene>
    <name evidence="3" type="ORF">CC1G_14579</name>
</gene>
<comment type="caution">
    <text evidence="3">The sequence shown here is derived from an EMBL/GenBank/DDBJ whole genome shotgun (WGS) entry which is preliminary data.</text>
</comment>
<reference evidence="3 4" key="1">
    <citation type="journal article" date="2010" name="Proc. Natl. Acad. Sci. U.S.A.">
        <title>Insights into evolution of multicellular fungi from the assembled chromosomes of the mushroom Coprinopsis cinerea (Coprinus cinereus).</title>
        <authorList>
            <person name="Stajich J.E."/>
            <person name="Wilke S.K."/>
            <person name="Ahren D."/>
            <person name="Au C.H."/>
            <person name="Birren B.W."/>
            <person name="Borodovsky M."/>
            <person name="Burns C."/>
            <person name="Canback B."/>
            <person name="Casselton L.A."/>
            <person name="Cheng C.K."/>
            <person name="Deng J."/>
            <person name="Dietrich F.S."/>
            <person name="Fargo D.C."/>
            <person name="Farman M.L."/>
            <person name="Gathman A.C."/>
            <person name="Goldberg J."/>
            <person name="Guigo R."/>
            <person name="Hoegger P.J."/>
            <person name="Hooker J.B."/>
            <person name="Huggins A."/>
            <person name="James T.Y."/>
            <person name="Kamada T."/>
            <person name="Kilaru S."/>
            <person name="Kodira C."/>
            <person name="Kues U."/>
            <person name="Kupfer D."/>
            <person name="Kwan H.S."/>
            <person name="Lomsadze A."/>
            <person name="Li W."/>
            <person name="Lilly W.W."/>
            <person name="Ma L.J."/>
            <person name="Mackey A.J."/>
            <person name="Manning G."/>
            <person name="Martin F."/>
            <person name="Muraguchi H."/>
            <person name="Natvig D.O."/>
            <person name="Palmerini H."/>
            <person name="Ramesh M.A."/>
            <person name="Rehmeyer C.J."/>
            <person name="Roe B.A."/>
            <person name="Shenoy N."/>
            <person name="Stanke M."/>
            <person name="Ter-Hovhannisyan V."/>
            <person name="Tunlid A."/>
            <person name="Velagapudi R."/>
            <person name="Vision T.J."/>
            <person name="Zeng Q."/>
            <person name="Zolan M.E."/>
            <person name="Pukkila P.J."/>
        </authorList>
    </citation>
    <scope>NUCLEOTIDE SEQUENCE [LARGE SCALE GENOMIC DNA]</scope>
    <source>
        <strain evidence="4">Okayama-7 / 130 / ATCC MYA-4618 / FGSC 9003</strain>
    </source>
</reference>
<name>D6RMU2_COPC7</name>
<dbReference type="KEGG" id="cci:CC1G_14579"/>
<dbReference type="Proteomes" id="UP000001861">
    <property type="component" value="Unassembled WGS sequence"/>
</dbReference>